<accession>A0A6A0BCD1</accession>
<keyword evidence="4" id="KW-1185">Reference proteome</keyword>
<dbReference type="PANTHER" id="PTHR30337:SF7">
    <property type="entry name" value="PHOSPHOESTERASE"/>
    <property type="match status" value="1"/>
</dbReference>
<dbReference type="Gene3D" id="3.60.21.10">
    <property type="match status" value="1"/>
</dbReference>
<evidence type="ECO:0000256" key="1">
    <source>
        <dbReference type="ARBA" id="ARBA00022801"/>
    </source>
</evidence>
<dbReference type="GO" id="GO:0016787">
    <property type="term" value="F:hydrolase activity"/>
    <property type="evidence" value="ECO:0007669"/>
    <property type="project" value="UniProtKB-KW"/>
</dbReference>
<dbReference type="PANTHER" id="PTHR30337">
    <property type="entry name" value="COMPONENT OF ATP-DEPENDENT DSDNA EXONUCLEASE"/>
    <property type="match status" value="1"/>
</dbReference>
<dbReference type="EMBL" id="BLLI01000021">
    <property type="protein sequence ID" value="GFH42363.1"/>
    <property type="molecule type" value="Genomic_DNA"/>
</dbReference>
<dbReference type="AlphaFoldDB" id="A0A6A0BCD1"/>
<gene>
    <name evidence="3" type="ORF">Hs30E_09140</name>
</gene>
<dbReference type="InterPro" id="IPR050535">
    <property type="entry name" value="DNA_Repair-Maintenance_Comp"/>
</dbReference>
<feature type="domain" description="Calcineurin-like phosphoesterase" evidence="2">
    <location>
        <begin position="1"/>
        <end position="188"/>
    </location>
</feature>
<dbReference type="InterPro" id="IPR004843">
    <property type="entry name" value="Calcineurin-like_PHP"/>
</dbReference>
<evidence type="ECO:0000259" key="2">
    <source>
        <dbReference type="Pfam" id="PF00149"/>
    </source>
</evidence>
<proteinExistence type="predicted"/>
<dbReference type="SUPFAM" id="SSF56300">
    <property type="entry name" value="Metallo-dependent phosphatases"/>
    <property type="match status" value="1"/>
</dbReference>
<name>A0A6A0BCD1_9LACT</name>
<reference evidence="3 4" key="1">
    <citation type="submission" date="2020-02" db="EMBL/GenBank/DDBJ databases">
        <title>Draft genome sequence of Lactococcus sp. Hs30E4-3.</title>
        <authorList>
            <person name="Noda S."/>
            <person name="Yuki M."/>
            <person name="Ohkuma M."/>
        </authorList>
    </citation>
    <scope>NUCLEOTIDE SEQUENCE [LARGE SCALE GENOMIC DNA]</scope>
    <source>
        <strain evidence="3 4">Hs30E4-3</strain>
    </source>
</reference>
<keyword evidence="1" id="KW-0378">Hydrolase</keyword>
<dbReference type="InterPro" id="IPR029052">
    <property type="entry name" value="Metallo-depent_PP-like"/>
</dbReference>
<dbReference type="Pfam" id="PF00149">
    <property type="entry name" value="Metallophos"/>
    <property type="match status" value="1"/>
</dbReference>
<comment type="caution">
    <text evidence="3">The sequence shown here is derived from an EMBL/GenBank/DDBJ whole genome shotgun (WGS) entry which is preliminary data.</text>
</comment>
<dbReference type="RefSeq" id="WP_172208365.1">
    <property type="nucleotide sequence ID" value="NZ_BLLI01000021.1"/>
</dbReference>
<evidence type="ECO:0000313" key="3">
    <source>
        <dbReference type="EMBL" id="GFH42363.1"/>
    </source>
</evidence>
<sequence>MKFIHTADLHLDREFEGVVQKTPYRPYKILEMIIDFAISEAVDLVLFVGDNFHCAHPSIKIQSYFADQLARLAEHEIQAAVIFGNHDYYRESVYWIEFPENVTVFKQESVESATLCLKNGEKVTISGFSYKHAHIYEDKISEYPSRNLEGNYHIGLFHGEFSGNNFAPANLSDMLAKDYDYWALGHIHLANQMARNVIYPGTPQGRTKKEQTNFVVLGTLTASALETDFHDLAEIHFETLTLDLSLCDTLAQALTFIKSNLTETTAFYSLIFENYEKIAENLQEAIGNDGLIEELRQHYVIVKLRLQPLLVETVQARIVVPDFTLPAIDFAQIFTNLPPKKEIQKLLGDSDFQAEVMENLQLFASQQFDFENEDKVT</sequence>
<dbReference type="CDD" id="cd00840">
    <property type="entry name" value="MPP_Mre11_N"/>
    <property type="match status" value="1"/>
</dbReference>
<dbReference type="InterPro" id="IPR041796">
    <property type="entry name" value="Mre11_N"/>
</dbReference>
<dbReference type="Proteomes" id="UP000480303">
    <property type="component" value="Unassembled WGS sequence"/>
</dbReference>
<protein>
    <submittedName>
        <fullName evidence="3">Metallophosphoesterase</fullName>
    </submittedName>
</protein>
<evidence type="ECO:0000313" key="4">
    <source>
        <dbReference type="Proteomes" id="UP000480303"/>
    </source>
</evidence>
<organism evidence="3 4">
    <name type="scientific">Pseudolactococcus hodotermopsidis</name>
    <dbReference type="NCBI Taxonomy" id="2709157"/>
    <lineage>
        <taxon>Bacteria</taxon>
        <taxon>Bacillati</taxon>
        <taxon>Bacillota</taxon>
        <taxon>Bacilli</taxon>
        <taxon>Lactobacillales</taxon>
        <taxon>Streptococcaceae</taxon>
        <taxon>Pseudolactococcus</taxon>
    </lineage>
</organism>